<dbReference type="HAMAP" id="MF_01615">
    <property type="entry name" value="PdxT"/>
    <property type="match status" value="1"/>
</dbReference>
<dbReference type="GO" id="GO:0042823">
    <property type="term" value="P:pyridoxal phosphate biosynthetic process"/>
    <property type="evidence" value="ECO:0007669"/>
    <property type="project" value="UniProtKB-UniRule"/>
</dbReference>
<evidence type="ECO:0000256" key="7">
    <source>
        <dbReference type="ARBA" id="ARBA00049534"/>
    </source>
</evidence>
<accession>A0A8J3EV37</accession>
<dbReference type="EC" id="4.3.3.6" evidence="10"/>
<reference evidence="13" key="1">
    <citation type="journal article" date="2014" name="Int. J. Syst. Evol. Microbiol.">
        <title>Complete genome sequence of Corynebacterium casei LMG S-19264T (=DSM 44701T), isolated from a smear-ripened cheese.</title>
        <authorList>
            <consortium name="US DOE Joint Genome Institute (JGI-PGF)"/>
            <person name="Walter F."/>
            <person name="Albersmeier A."/>
            <person name="Kalinowski J."/>
            <person name="Ruckert C."/>
        </authorList>
    </citation>
    <scope>NUCLEOTIDE SEQUENCE</scope>
    <source>
        <strain evidence="13">CGMCC 1.14988</strain>
    </source>
</reference>
<dbReference type="InterPro" id="IPR002161">
    <property type="entry name" value="PdxT/SNO"/>
</dbReference>
<feature type="active site" description="Charge relay system" evidence="10 11">
    <location>
        <position position="193"/>
    </location>
</feature>
<evidence type="ECO:0000256" key="9">
    <source>
        <dbReference type="ARBA" id="ARBA00064749"/>
    </source>
</evidence>
<sequence>MPGDRLVHREPAPDVPADAPRIGVLALQGDVLEHLRALRRCGAEAVEVRTAEQLAAVDGLVLPGGESTTIGKLLERFGLMPLLRERIVDGLPVFGTCAGMILLSDELDQDRAQPLVGGLAVRTRRNAYGRQVDSFDTALEVTGVEGGPLDVSFIRAPRVEAVLGTDVEVLAEVDGHAVVVRQGRLLAAAFHPEVTGDDRLHAAFVDTVRQVRRAP</sequence>
<comment type="function">
    <text evidence="8 10">Catalyzes the hydrolysis of glutamine to glutamate and ammonia as part of the biosynthesis of pyridoxal 5'-phosphate. The resulting ammonia molecule is channeled to the active site of PdxS.</text>
</comment>
<dbReference type="AlphaFoldDB" id="A0A8J3EV37"/>
<evidence type="ECO:0000313" key="14">
    <source>
        <dbReference type="Proteomes" id="UP000650511"/>
    </source>
</evidence>
<keyword evidence="14" id="KW-1185">Reference proteome</keyword>
<comment type="pathway">
    <text evidence="10">Cofactor biosynthesis; pyridoxal 5'-phosphate biosynthesis.</text>
</comment>
<proteinExistence type="inferred from homology"/>
<dbReference type="PROSITE" id="PS51273">
    <property type="entry name" value="GATASE_TYPE_1"/>
    <property type="match status" value="1"/>
</dbReference>
<dbReference type="InterPro" id="IPR029062">
    <property type="entry name" value="Class_I_gatase-like"/>
</dbReference>
<evidence type="ECO:0000256" key="2">
    <source>
        <dbReference type="ARBA" id="ARBA00022801"/>
    </source>
</evidence>
<dbReference type="Gene3D" id="3.40.50.880">
    <property type="match status" value="1"/>
</dbReference>
<dbReference type="CDD" id="cd01749">
    <property type="entry name" value="GATase1_PB"/>
    <property type="match status" value="1"/>
</dbReference>
<comment type="subunit">
    <text evidence="9 10">In the presence of PdxS, forms a dodecamer of heterodimers. Only shows activity in the heterodimer.</text>
</comment>
<dbReference type="PANTHER" id="PTHR31559:SF0">
    <property type="entry name" value="PYRIDOXAL 5'-PHOSPHATE SYNTHASE SUBUNIT SNO1-RELATED"/>
    <property type="match status" value="1"/>
</dbReference>
<dbReference type="EC" id="3.5.1.2" evidence="10"/>
<evidence type="ECO:0000256" key="5">
    <source>
        <dbReference type="ARBA" id="ARBA00023239"/>
    </source>
</evidence>
<evidence type="ECO:0000256" key="4">
    <source>
        <dbReference type="ARBA" id="ARBA00022962"/>
    </source>
</evidence>
<keyword evidence="3 10" id="KW-0663">Pyridoxal phosphate</keyword>
<dbReference type="PANTHER" id="PTHR31559">
    <property type="entry name" value="PYRIDOXAL 5'-PHOSPHATE SYNTHASE SUBUNIT SNO"/>
    <property type="match status" value="1"/>
</dbReference>
<evidence type="ECO:0000313" key="13">
    <source>
        <dbReference type="EMBL" id="GGI07295.1"/>
    </source>
</evidence>
<organism evidence="13 14">
    <name type="scientific">Egicoccus halophilus</name>
    <dbReference type="NCBI Taxonomy" id="1670830"/>
    <lineage>
        <taxon>Bacteria</taxon>
        <taxon>Bacillati</taxon>
        <taxon>Actinomycetota</taxon>
        <taxon>Nitriliruptoria</taxon>
        <taxon>Egicoccales</taxon>
        <taxon>Egicoccaceae</taxon>
        <taxon>Egicoccus</taxon>
    </lineage>
</organism>
<dbReference type="Proteomes" id="UP000650511">
    <property type="component" value="Unassembled WGS sequence"/>
</dbReference>
<dbReference type="PROSITE" id="PS01236">
    <property type="entry name" value="PDXT_SNO_1"/>
    <property type="match status" value="1"/>
</dbReference>
<dbReference type="PROSITE" id="PS51130">
    <property type="entry name" value="PDXT_SNO_2"/>
    <property type="match status" value="1"/>
</dbReference>
<evidence type="ECO:0000256" key="12">
    <source>
        <dbReference type="PIRSR" id="PIRSR005639-2"/>
    </source>
</evidence>
<evidence type="ECO:0000256" key="8">
    <source>
        <dbReference type="ARBA" id="ARBA00054599"/>
    </source>
</evidence>
<feature type="binding site" evidence="10 12">
    <location>
        <begin position="65"/>
        <end position="67"/>
    </location>
    <ligand>
        <name>L-glutamine</name>
        <dbReference type="ChEBI" id="CHEBI:58359"/>
    </ligand>
</feature>
<keyword evidence="5 10" id="KW-0456">Lyase</keyword>
<feature type="active site" description="Nucleophile" evidence="10 11">
    <location>
        <position position="97"/>
    </location>
</feature>
<protein>
    <recommendedName>
        <fullName evidence="10">Pyridoxal 5'-phosphate synthase subunit PdxT</fullName>
        <ecNumber evidence="10">4.3.3.6</ecNumber>
    </recommendedName>
    <alternativeName>
        <fullName evidence="10">Pdx2</fullName>
    </alternativeName>
    <alternativeName>
        <fullName evidence="10">Pyridoxal 5'-phosphate synthase glutaminase subunit</fullName>
        <ecNumber evidence="10">3.5.1.2</ecNumber>
    </alternativeName>
</protein>
<dbReference type="PIRSF" id="PIRSF005639">
    <property type="entry name" value="Glut_amidoT_SNO"/>
    <property type="match status" value="1"/>
</dbReference>
<dbReference type="SUPFAM" id="SSF52317">
    <property type="entry name" value="Class I glutamine amidotransferase-like"/>
    <property type="match status" value="1"/>
</dbReference>
<dbReference type="FunFam" id="3.40.50.880:FF:000010">
    <property type="entry name" value="uncharacterized protein LOC100176842 isoform X2"/>
    <property type="match status" value="1"/>
</dbReference>
<comment type="similarity">
    <text evidence="1 10">Belongs to the glutaminase PdxT/SNO family.</text>
</comment>
<dbReference type="GO" id="GO:0036381">
    <property type="term" value="F:pyridoxal 5'-phosphate synthase (glutamine hydrolysing) activity"/>
    <property type="evidence" value="ECO:0007669"/>
    <property type="project" value="UniProtKB-UniRule"/>
</dbReference>
<evidence type="ECO:0000256" key="6">
    <source>
        <dbReference type="ARBA" id="ARBA00047992"/>
    </source>
</evidence>
<dbReference type="NCBIfam" id="TIGR03800">
    <property type="entry name" value="PLP_synth_Pdx2"/>
    <property type="match status" value="1"/>
</dbReference>
<feature type="binding site" evidence="10 12">
    <location>
        <begin position="154"/>
        <end position="155"/>
    </location>
    <ligand>
        <name>L-glutamine</name>
        <dbReference type="ChEBI" id="CHEBI:58359"/>
    </ligand>
</feature>
<evidence type="ECO:0000256" key="3">
    <source>
        <dbReference type="ARBA" id="ARBA00022898"/>
    </source>
</evidence>
<dbReference type="GO" id="GO:1903600">
    <property type="term" value="C:glutaminase complex"/>
    <property type="evidence" value="ECO:0007669"/>
    <property type="project" value="TreeGrafter"/>
</dbReference>
<evidence type="ECO:0000256" key="10">
    <source>
        <dbReference type="HAMAP-Rule" id="MF_01615"/>
    </source>
</evidence>
<comment type="catalytic activity">
    <reaction evidence="6 10">
        <text>aldehydo-D-ribose 5-phosphate + D-glyceraldehyde 3-phosphate + L-glutamine = pyridoxal 5'-phosphate + L-glutamate + phosphate + 3 H2O + H(+)</text>
        <dbReference type="Rhea" id="RHEA:31507"/>
        <dbReference type="ChEBI" id="CHEBI:15377"/>
        <dbReference type="ChEBI" id="CHEBI:15378"/>
        <dbReference type="ChEBI" id="CHEBI:29985"/>
        <dbReference type="ChEBI" id="CHEBI:43474"/>
        <dbReference type="ChEBI" id="CHEBI:58273"/>
        <dbReference type="ChEBI" id="CHEBI:58359"/>
        <dbReference type="ChEBI" id="CHEBI:59776"/>
        <dbReference type="ChEBI" id="CHEBI:597326"/>
        <dbReference type="EC" id="4.3.3.6"/>
    </reaction>
</comment>
<comment type="catalytic activity">
    <reaction evidence="7 10">
        <text>L-glutamine + H2O = L-glutamate + NH4(+)</text>
        <dbReference type="Rhea" id="RHEA:15889"/>
        <dbReference type="ChEBI" id="CHEBI:15377"/>
        <dbReference type="ChEBI" id="CHEBI:28938"/>
        <dbReference type="ChEBI" id="CHEBI:29985"/>
        <dbReference type="ChEBI" id="CHEBI:58359"/>
        <dbReference type="EC" id="3.5.1.2"/>
    </reaction>
</comment>
<dbReference type="GO" id="GO:0006543">
    <property type="term" value="P:L-glutamine catabolic process"/>
    <property type="evidence" value="ECO:0007669"/>
    <property type="project" value="UniProtKB-UniRule"/>
</dbReference>
<keyword evidence="2 10" id="KW-0378">Hydrolase</keyword>
<gene>
    <name evidence="10 13" type="primary">pdxT</name>
    <name evidence="13" type="ORF">GCM10011354_23370</name>
</gene>
<comment type="caution">
    <text evidence="13">The sequence shown here is derived from an EMBL/GenBank/DDBJ whole genome shotgun (WGS) entry which is preliminary data.</text>
</comment>
<keyword evidence="4 10" id="KW-0315">Glutamine amidotransferase</keyword>
<evidence type="ECO:0000256" key="11">
    <source>
        <dbReference type="PIRSR" id="PIRSR005639-1"/>
    </source>
</evidence>
<dbReference type="GO" id="GO:0004359">
    <property type="term" value="F:glutaminase activity"/>
    <property type="evidence" value="ECO:0007669"/>
    <property type="project" value="UniProtKB-UniRule"/>
</dbReference>
<reference evidence="13" key="2">
    <citation type="submission" date="2020-09" db="EMBL/GenBank/DDBJ databases">
        <authorList>
            <person name="Sun Q."/>
            <person name="Zhou Y."/>
        </authorList>
    </citation>
    <scope>NUCLEOTIDE SEQUENCE</scope>
    <source>
        <strain evidence="13">CGMCC 1.14988</strain>
    </source>
</reference>
<dbReference type="GO" id="GO:0008614">
    <property type="term" value="P:pyridoxine metabolic process"/>
    <property type="evidence" value="ECO:0007669"/>
    <property type="project" value="TreeGrafter"/>
</dbReference>
<dbReference type="InterPro" id="IPR021196">
    <property type="entry name" value="PdxT/SNO_CS"/>
</dbReference>
<dbReference type="GO" id="GO:0005829">
    <property type="term" value="C:cytosol"/>
    <property type="evidence" value="ECO:0007669"/>
    <property type="project" value="TreeGrafter"/>
</dbReference>
<feature type="binding site" evidence="10 12">
    <location>
        <position position="125"/>
    </location>
    <ligand>
        <name>L-glutamine</name>
        <dbReference type="ChEBI" id="CHEBI:58359"/>
    </ligand>
</feature>
<dbReference type="EMBL" id="BMHA01000008">
    <property type="protein sequence ID" value="GGI07295.1"/>
    <property type="molecule type" value="Genomic_DNA"/>
</dbReference>
<evidence type="ECO:0000256" key="1">
    <source>
        <dbReference type="ARBA" id="ARBA00008345"/>
    </source>
</evidence>
<feature type="active site" description="Charge relay system" evidence="10 11">
    <location>
        <position position="191"/>
    </location>
</feature>
<dbReference type="Pfam" id="PF01174">
    <property type="entry name" value="SNO"/>
    <property type="match status" value="1"/>
</dbReference>
<dbReference type="UniPathway" id="UPA00245"/>
<name>A0A8J3EV37_9ACTN</name>